<dbReference type="AlphaFoldDB" id="A0A9N8ELS6"/>
<proteinExistence type="predicted"/>
<evidence type="ECO:0000313" key="2">
    <source>
        <dbReference type="EMBL" id="CAB9524137.1"/>
    </source>
</evidence>
<feature type="region of interest" description="Disordered" evidence="1">
    <location>
        <begin position="1"/>
        <end position="21"/>
    </location>
</feature>
<evidence type="ECO:0000256" key="1">
    <source>
        <dbReference type="SAM" id="MobiDB-lite"/>
    </source>
</evidence>
<gene>
    <name evidence="2" type="ORF">SEMRO_1499_G277710.1</name>
</gene>
<sequence>MKRTGKNNQSNKKNRRKVLADPAAKVDVGTLLQDPAVNKPLAMITNQPGLFAQVANSAAAVADTSAASNNDDSVSEQRRGSRRRHFQEGPQDN</sequence>
<feature type="compositionally biased region" description="Low complexity" evidence="1">
    <location>
        <begin position="1"/>
        <end position="11"/>
    </location>
</feature>
<dbReference type="Proteomes" id="UP001153069">
    <property type="component" value="Unassembled WGS sequence"/>
</dbReference>
<name>A0A9N8ELS6_9STRA</name>
<evidence type="ECO:0000313" key="3">
    <source>
        <dbReference type="Proteomes" id="UP001153069"/>
    </source>
</evidence>
<protein>
    <submittedName>
        <fullName evidence="2">Uncharacterized protein</fullName>
    </submittedName>
</protein>
<keyword evidence="3" id="KW-1185">Reference proteome</keyword>
<dbReference type="EMBL" id="CAICTM010001497">
    <property type="protein sequence ID" value="CAB9524137.1"/>
    <property type="molecule type" value="Genomic_DNA"/>
</dbReference>
<accession>A0A9N8ELS6</accession>
<comment type="caution">
    <text evidence="2">The sequence shown here is derived from an EMBL/GenBank/DDBJ whole genome shotgun (WGS) entry which is preliminary data.</text>
</comment>
<feature type="compositionally biased region" description="Low complexity" evidence="1">
    <location>
        <begin position="63"/>
        <end position="72"/>
    </location>
</feature>
<organism evidence="2 3">
    <name type="scientific">Seminavis robusta</name>
    <dbReference type="NCBI Taxonomy" id="568900"/>
    <lineage>
        <taxon>Eukaryota</taxon>
        <taxon>Sar</taxon>
        <taxon>Stramenopiles</taxon>
        <taxon>Ochrophyta</taxon>
        <taxon>Bacillariophyta</taxon>
        <taxon>Bacillariophyceae</taxon>
        <taxon>Bacillariophycidae</taxon>
        <taxon>Naviculales</taxon>
        <taxon>Naviculaceae</taxon>
        <taxon>Seminavis</taxon>
    </lineage>
</organism>
<reference evidence="2" key="1">
    <citation type="submission" date="2020-06" db="EMBL/GenBank/DDBJ databases">
        <authorList>
            <consortium name="Plant Systems Biology data submission"/>
        </authorList>
    </citation>
    <scope>NUCLEOTIDE SEQUENCE</scope>
    <source>
        <strain evidence="2">D6</strain>
    </source>
</reference>
<feature type="region of interest" description="Disordered" evidence="1">
    <location>
        <begin position="63"/>
        <end position="93"/>
    </location>
</feature>